<accession>A0A087PLJ0</accession>
<protein>
    <submittedName>
        <fullName evidence="3">Uncharacterized protein</fullName>
    </submittedName>
</protein>
<comment type="caution">
    <text evidence="3">The sequence shown here is derived from an EMBL/GenBank/DDBJ whole genome shotgun (WGS) entry which is preliminary data.</text>
</comment>
<gene>
    <name evidence="3" type="ORF">AD933_13035</name>
    <name evidence="4" type="ORF">AD951_14935</name>
    <name evidence="5" type="ORF">AD953_16700</name>
</gene>
<dbReference type="GeneID" id="29556144"/>
<name>A0A087PLJ0_9PROT</name>
<reference evidence="6 7" key="1">
    <citation type="submission" date="2015-06" db="EMBL/GenBank/DDBJ databases">
        <title>Improved classification and identification of acetic acid bacteria using matrix-assisted laser desorption/ionization time-of-flight mass spectrometry; Gluconobacter nephelii and Gluconobacter uchimurae are later heterotypic synonyms of Gluconobacter japonicus and Gluconobacter oxydans, respectively.</title>
        <authorList>
            <person name="Li L."/>
            <person name="Cleenwerck I."/>
            <person name="De Vuyst L."/>
            <person name="Vandamme P."/>
        </authorList>
    </citation>
    <scope>NUCLEOTIDE SEQUENCE [LARGE SCALE GENOMIC DNA]</scope>
    <source>
        <strain evidence="3 7">LMG 1552</strain>
        <strain evidence="5 8">LMG 1604</strain>
        <strain evidence="4 6">LMG 1699</strain>
    </source>
</reference>
<feature type="region of interest" description="Disordered" evidence="1">
    <location>
        <begin position="153"/>
        <end position="179"/>
    </location>
</feature>
<dbReference type="AlphaFoldDB" id="A0A087PLJ0"/>
<dbReference type="RefSeq" id="WP_043552060.1">
    <property type="nucleotide sequence ID" value="NZ_JBDNRO010000001.1"/>
</dbReference>
<dbReference type="EMBL" id="LHZZ01000654">
    <property type="protein sequence ID" value="KXV73359.1"/>
    <property type="molecule type" value="Genomic_DNA"/>
</dbReference>
<dbReference type="EMBL" id="LHZX01000317">
    <property type="protein sequence ID" value="KXV67783.1"/>
    <property type="molecule type" value="Genomic_DNA"/>
</dbReference>
<feature type="signal peptide" evidence="2">
    <location>
        <begin position="1"/>
        <end position="24"/>
    </location>
</feature>
<dbReference type="Proteomes" id="UP000075538">
    <property type="component" value="Unassembled WGS sequence"/>
</dbReference>
<organism evidence="3 7">
    <name type="scientific">Acetobacter malorum</name>
    <dbReference type="NCBI Taxonomy" id="178901"/>
    <lineage>
        <taxon>Bacteria</taxon>
        <taxon>Pseudomonadati</taxon>
        <taxon>Pseudomonadota</taxon>
        <taxon>Alphaproteobacteria</taxon>
        <taxon>Acetobacterales</taxon>
        <taxon>Acetobacteraceae</taxon>
        <taxon>Acetobacter</taxon>
    </lineage>
</organism>
<dbReference type="Proteomes" id="UP000075377">
    <property type="component" value="Unassembled WGS sequence"/>
</dbReference>
<evidence type="ECO:0000313" key="6">
    <source>
        <dbReference type="Proteomes" id="UP000075377"/>
    </source>
</evidence>
<sequence length="179" mass="19540">MSFSRFLAAGAVAFGVLHSTVTLAATPCGHSPAHEAFDIQALKSELMVTALSCNAQDRYNAFVGKFRSTLLNEEQKLNTYFRSTYGSSAQREHDDYITQLANIQSEKGLQSGTIFCMQRIAMFDEVNALESSEDLANYTEAKDVTQPASFETCAAPASSHSARPARRATKAKAKTTRRA</sequence>
<dbReference type="OrthoDB" id="7270931at2"/>
<evidence type="ECO:0000313" key="3">
    <source>
        <dbReference type="EMBL" id="KXV14181.1"/>
    </source>
</evidence>
<dbReference type="PATRIC" id="fig|178901.10.peg.2186"/>
<evidence type="ECO:0000313" key="8">
    <source>
        <dbReference type="Proteomes" id="UP000075538"/>
    </source>
</evidence>
<evidence type="ECO:0000256" key="2">
    <source>
        <dbReference type="SAM" id="SignalP"/>
    </source>
</evidence>
<evidence type="ECO:0000313" key="7">
    <source>
        <dbReference type="Proteomes" id="UP000075526"/>
    </source>
</evidence>
<feature type="chain" id="PRO_5010406079" evidence="2">
    <location>
        <begin position="25"/>
        <end position="179"/>
    </location>
</feature>
<proteinExistence type="predicted"/>
<dbReference type="EMBL" id="LHZF01000174">
    <property type="protein sequence ID" value="KXV14181.1"/>
    <property type="molecule type" value="Genomic_DNA"/>
</dbReference>
<dbReference type="Proteomes" id="UP000075526">
    <property type="component" value="Unassembled WGS sequence"/>
</dbReference>
<evidence type="ECO:0000313" key="5">
    <source>
        <dbReference type="EMBL" id="KXV73359.1"/>
    </source>
</evidence>
<feature type="compositionally biased region" description="Basic residues" evidence="1">
    <location>
        <begin position="163"/>
        <end position="179"/>
    </location>
</feature>
<evidence type="ECO:0000313" key="4">
    <source>
        <dbReference type="EMBL" id="KXV67783.1"/>
    </source>
</evidence>
<evidence type="ECO:0000256" key="1">
    <source>
        <dbReference type="SAM" id="MobiDB-lite"/>
    </source>
</evidence>
<keyword evidence="2" id="KW-0732">Signal</keyword>